<dbReference type="InterPro" id="IPR006652">
    <property type="entry name" value="Kelch_1"/>
</dbReference>
<feature type="region of interest" description="Disordered" evidence="3">
    <location>
        <begin position="1"/>
        <end position="114"/>
    </location>
</feature>
<dbReference type="Pfam" id="PF24681">
    <property type="entry name" value="Kelch_KLHDC2_KLHL20_DRC7"/>
    <property type="match status" value="1"/>
</dbReference>
<dbReference type="PANTHER" id="PTHR46093">
    <property type="entry name" value="ACYL-COA-BINDING DOMAIN-CONTAINING PROTEIN 5"/>
    <property type="match status" value="1"/>
</dbReference>
<feature type="compositionally biased region" description="Low complexity" evidence="3">
    <location>
        <begin position="373"/>
        <end position="384"/>
    </location>
</feature>
<feature type="compositionally biased region" description="Low complexity" evidence="3">
    <location>
        <begin position="236"/>
        <end position="260"/>
    </location>
</feature>
<evidence type="ECO:0000256" key="1">
    <source>
        <dbReference type="ARBA" id="ARBA00022441"/>
    </source>
</evidence>
<gene>
    <name evidence="4" type="ORF">PHSY_006675</name>
</gene>
<feature type="region of interest" description="Disordered" evidence="3">
    <location>
        <begin position="297"/>
        <end position="423"/>
    </location>
</feature>
<evidence type="ECO:0000313" key="4">
    <source>
        <dbReference type="EMBL" id="GAC99078.1"/>
    </source>
</evidence>
<evidence type="ECO:0008006" key="6">
    <source>
        <dbReference type="Google" id="ProtNLM"/>
    </source>
</evidence>
<accession>R9PCE1</accession>
<feature type="compositionally biased region" description="Polar residues" evidence="3">
    <location>
        <begin position="166"/>
        <end position="179"/>
    </location>
</feature>
<dbReference type="PANTHER" id="PTHR46093:SF9">
    <property type="entry name" value="DCD DOMAIN-CONTAINING PROTEIN"/>
    <property type="match status" value="1"/>
</dbReference>
<dbReference type="STRING" id="1305764.R9PCE1"/>
<dbReference type="RefSeq" id="XP_012192665.1">
    <property type="nucleotide sequence ID" value="XM_012337275.1"/>
</dbReference>
<feature type="compositionally biased region" description="Low complexity" evidence="3">
    <location>
        <begin position="297"/>
        <end position="321"/>
    </location>
</feature>
<proteinExistence type="predicted"/>
<keyword evidence="5" id="KW-1185">Reference proteome</keyword>
<dbReference type="AlphaFoldDB" id="R9PCE1"/>
<feature type="compositionally biased region" description="Polar residues" evidence="3">
    <location>
        <begin position="64"/>
        <end position="88"/>
    </location>
</feature>
<dbReference type="InterPro" id="IPR011043">
    <property type="entry name" value="Gal_Oxase/kelch_b-propeller"/>
</dbReference>
<keyword evidence="2" id="KW-0677">Repeat</keyword>
<feature type="region of interest" description="Disordered" evidence="3">
    <location>
        <begin position="164"/>
        <end position="260"/>
    </location>
</feature>
<protein>
    <recommendedName>
        <fullName evidence="6">Tip elongation aberrant protein 1</fullName>
    </recommendedName>
</protein>
<keyword evidence="1" id="KW-0880">Kelch repeat</keyword>
<feature type="compositionally biased region" description="Basic and acidic residues" evidence="3">
    <location>
        <begin position="180"/>
        <end position="190"/>
    </location>
</feature>
<dbReference type="eggNOG" id="KOG0379">
    <property type="taxonomic scope" value="Eukaryota"/>
</dbReference>
<dbReference type="GeneID" id="24111944"/>
<dbReference type="HOGENOM" id="CLU_019536_1_0_1"/>
<dbReference type="SUPFAM" id="SSF117281">
    <property type="entry name" value="Kelch motif"/>
    <property type="match status" value="1"/>
</dbReference>
<organism evidence="4 5">
    <name type="scientific">Pseudozyma hubeiensis (strain SY62)</name>
    <name type="common">Yeast</name>
    <dbReference type="NCBI Taxonomy" id="1305764"/>
    <lineage>
        <taxon>Eukaryota</taxon>
        <taxon>Fungi</taxon>
        <taxon>Dikarya</taxon>
        <taxon>Basidiomycota</taxon>
        <taxon>Ustilaginomycotina</taxon>
        <taxon>Ustilaginomycetes</taxon>
        <taxon>Ustilaginales</taxon>
        <taxon>Ustilaginaceae</taxon>
        <taxon>Pseudozyma</taxon>
    </lineage>
</organism>
<dbReference type="OrthoDB" id="10251809at2759"/>
<feature type="compositionally biased region" description="Basic and acidic residues" evidence="3">
    <location>
        <begin position="200"/>
        <end position="218"/>
    </location>
</feature>
<evidence type="ECO:0000256" key="2">
    <source>
        <dbReference type="ARBA" id="ARBA00022737"/>
    </source>
</evidence>
<dbReference type="Gene3D" id="2.120.10.80">
    <property type="entry name" value="Kelch-type beta propeller"/>
    <property type="match status" value="2"/>
</dbReference>
<reference evidence="5" key="1">
    <citation type="journal article" date="2013" name="Genome Announc.">
        <title>Draft genome sequence of the basidiomycetous yeast-like fungus Pseudozyma hubeiensis SY62, which produces an abundant amount of the biosurfactant mannosylerythritol lipids.</title>
        <authorList>
            <person name="Konishi M."/>
            <person name="Hatada Y."/>
            <person name="Horiuchi J."/>
        </authorList>
    </citation>
    <scope>NUCLEOTIDE SEQUENCE [LARGE SCALE GENOMIC DNA]</scope>
    <source>
        <strain evidence="5">SY62</strain>
    </source>
</reference>
<dbReference type="EMBL" id="DF238822">
    <property type="protein sequence ID" value="GAC99078.1"/>
    <property type="molecule type" value="Genomic_DNA"/>
</dbReference>
<feature type="compositionally biased region" description="Polar residues" evidence="3">
    <location>
        <begin position="330"/>
        <end position="343"/>
    </location>
</feature>
<evidence type="ECO:0000313" key="5">
    <source>
        <dbReference type="Proteomes" id="UP000014071"/>
    </source>
</evidence>
<dbReference type="SMART" id="SM00612">
    <property type="entry name" value="Kelch"/>
    <property type="match status" value="3"/>
</dbReference>
<feature type="compositionally biased region" description="Basic and acidic residues" evidence="3">
    <location>
        <begin position="344"/>
        <end position="354"/>
    </location>
</feature>
<dbReference type="Proteomes" id="UP000014071">
    <property type="component" value="Unassembled WGS sequence"/>
</dbReference>
<feature type="compositionally biased region" description="Polar residues" evidence="3">
    <location>
        <begin position="397"/>
        <end position="407"/>
    </location>
</feature>
<name>R9PCE1_PSEHS</name>
<dbReference type="InterPro" id="IPR015915">
    <property type="entry name" value="Kelch-typ_b-propeller"/>
</dbReference>
<sequence>MPDPAAPSLSAIRPSQEQRDPSTVQVLGMDVPPSQSIARKRSDASDLSLPSGASTPQMYGDYTGTRSYLPSHSSTVSRLHNQSSFNTRSSHSSASSEAHEELASFGSTSANQADPYTLRLAGPSESRAPHLTHNARVLSHKDSFGGSYSMNSVADPGLVLVEEASASPQLSSSQRFANTHSDDRSDEGHQRTVSLSRPAQRADRNTLSARRSDSHHSADGSGVSDLTEPVELLGRPSAFASPPVSVPSASRHSTLTTSRSRAALSAAADAASASLREHDPADSTFAANFDQSLALEPTSSSASAASTPLTSSKPVRRSVPPSDDPESRRAAQSNNATHMSTNASKDRRDRDVADRAAATSGAKRPTSSRARESAPPASSARAEANTSAARSLKTSHRTLPQLPSASDVQPAPPPAMYWSKAPAHGSVPRRSFRAHTANLCDEVLWLFGGCDNRGCFRDLWCFDTETMCWSKPKVTGDVPPARRAHSATMVNKRLFVFAGGDGPHYFNDLYIFDTVSLRWTKPEVGGIAPSPRRAHTCNYYEGQLIVFGGGNGVGALNDVHTLDVNDLSRLEWRKLECSGKVPIGRGYHTSNLVDGKLIVIGGSDGHMSFNDIHILRLDTRTWYQVKTDEIHNRLGHTATQVGSYLFIFGGHDSKTYTSELLTLNLVNLQWEPRKVCGKKPQGRGYHQAWLRDSRLFVHGGFDGKDIFDDLYYLDLAACAYLPQITSFSVELDDEE</sequence>
<evidence type="ECO:0000256" key="3">
    <source>
        <dbReference type="SAM" id="MobiDB-lite"/>
    </source>
</evidence>
<feature type="compositionally biased region" description="Polar residues" evidence="3">
    <location>
        <begin position="105"/>
        <end position="114"/>
    </location>
</feature>
<dbReference type="SUPFAM" id="SSF50965">
    <property type="entry name" value="Galactose oxidase, central domain"/>
    <property type="match status" value="1"/>
</dbReference>